<organism evidence="4 5">
    <name type="scientific">Corchorus capsularis</name>
    <name type="common">Jute</name>
    <dbReference type="NCBI Taxonomy" id="210143"/>
    <lineage>
        <taxon>Eukaryota</taxon>
        <taxon>Viridiplantae</taxon>
        <taxon>Streptophyta</taxon>
        <taxon>Embryophyta</taxon>
        <taxon>Tracheophyta</taxon>
        <taxon>Spermatophyta</taxon>
        <taxon>Magnoliopsida</taxon>
        <taxon>eudicotyledons</taxon>
        <taxon>Gunneridae</taxon>
        <taxon>Pentapetalae</taxon>
        <taxon>rosids</taxon>
        <taxon>malvids</taxon>
        <taxon>Malvales</taxon>
        <taxon>Malvaceae</taxon>
        <taxon>Grewioideae</taxon>
        <taxon>Apeibeae</taxon>
        <taxon>Corchorus</taxon>
    </lineage>
</organism>
<dbReference type="STRING" id="210143.A0A1R3GV68"/>
<dbReference type="GO" id="GO:0009116">
    <property type="term" value="P:nucleoside metabolic process"/>
    <property type="evidence" value="ECO:0007669"/>
    <property type="project" value="InterPro"/>
</dbReference>
<feature type="signal peptide" evidence="2">
    <location>
        <begin position="1"/>
        <end position="24"/>
    </location>
</feature>
<feature type="transmembrane region" description="Helical" evidence="1">
    <location>
        <begin position="323"/>
        <end position="341"/>
    </location>
</feature>
<dbReference type="InterPro" id="IPR000845">
    <property type="entry name" value="Nucleoside_phosphorylase_d"/>
</dbReference>
<protein>
    <recommendedName>
        <fullName evidence="3">Nucleoside phosphorylase domain-containing protein</fullName>
    </recommendedName>
</protein>
<dbReference type="PANTHER" id="PTHR21234:SF19">
    <property type="entry name" value="BARK STORAGE PROTEIN B-LIKE"/>
    <property type="match status" value="1"/>
</dbReference>
<evidence type="ECO:0000313" key="4">
    <source>
        <dbReference type="EMBL" id="OMO61900.1"/>
    </source>
</evidence>
<gene>
    <name evidence="4" type="ORF">CCACVL1_23161</name>
</gene>
<accession>A0A1R3GV68</accession>
<dbReference type="GO" id="GO:0003824">
    <property type="term" value="F:catalytic activity"/>
    <property type="evidence" value="ECO:0007669"/>
    <property type="project" value="InterPro"/>
</dbReference>
<sequence length="678" mass="75569">MNNIQKHVCFIMLILGFIAMLNEGQTDAAVSAKVQKLIHKANLDGPYLGLVIPNLFELNPLLQHPNFTSSNFTIDFAGKRFRFGTIGEKRVILVLTGLSLINAGITTQLLLTLFNIEGVVHYGTAGNGNPSSLNIADVTIPQYWSHTSLWNWQRNGDGHSDELGLESDGDYTRKIGFLNFANYTTNVTACSSYGNLLNNIWYQPEEVFPIDGTLEQRQHIFWVPVDSSYFQISQTLENLKLESCLNSTTCLDKTPKVVNVERGTSASILLSNVAYRAPSFSTNSTSALSTWRVQQWLCETIAIISNFPLFYIPRISNFILEMVAMKVVSMILLAVFILTLVEHQAYCEISADTQRLIHKANNKGPYLGLVIPNLFEMNPLLEHPNYTSTGLTIDVSGRRFRFGKVFEKKVVSVMTGLGMINAGITTQLLLSLFKIEGVVHYGIAGNANPSLHVGDVTIPQYWSHLALWSWQRYGNGPQDELPLEGQGDYTREIGYIQFADYATNVSNCNSHDNLLNNIWYQPEEVFPVDGIPEERQHAFWVPVDTSYYDLSKSLENMELERCVNATKCLPETPKVYNVQRGTSASIYLDNAAYRTFIYDKFNISPVDMESGAVALICLQQKVPFIIIRALSDLAGGGSAESNEADTFISLAAVNSIKVVVEFIKLVATTPLAASQWLN</sequence>
<dbReference type="Gramene" id="OMO61900">
    <property type="protein sequence ID" value="OMO61900"/>
    <property type="gene ID" value="CCACVL1_23161"/>
</dbReference>
<dbReference type="Gene3D" id="3.40.50.1580">
    <property type="entry name" value="Nucleoside phosphorylase domain"/>
    <property type="match status" value="2"/>
</dbReference>
<keyword evidence="1" id="KW-1133">Transmembrane helix</keyword>
<keyword evidence="1" id="KW-0472">Membrane</keyword>
<dbReference type="InterPro" id="IPR035994">
    <property type="entry name" value="Nucleoside_phosphorylase_sf"/>
</dbReference>
<evidence type="ECO:0000256" key="2">
    <source>
        <dbReference type="SAM" id="SignalP"/>
    </source>
</evidence>
<proteinExistence type="predicted"/>
<keyword evidence="5" id="KW-1185">Reference proteome</keyword>
<dbReference type="EMBL" id="AWWV01013373">
    <property type="protein sequence ID" value="OMO61900.1"/>
    <property type="molecule type" value="Genomic_DNA"/>
</dbReference>
<dbReference type="OMA" id="HYWAHLA"/>
<feature type="chain" id="PRO_5012074018" description="Nucleoside phosphorylase domain-containing protein" evidence="2">
    <location>
        <begin position="25"/>
        <end position="678"/>
    </location>
</feature>
<dbReference type="PANTHER" id="PTHR21234">
    <property type="entry name" value="PURINE NUCLEOSIDE PHOSPHORYLASE"/>
    <property type="match status" value="1"/>
</dbReference>
<evidence type="ECO:0000259" key="3">
    <source>
        <dbReference type="Pfam" id="PF01048"/>
    </source>
</evidence>
<reference evidence="4 5" key="1">
    <citation type="submission" date="2013-09" db="EMBL/GenBank/DDBJ databases">
        <title>Corchorus capsularis genome sequencing.</title>
        <authorList>
            <person name="Alam M."/>
            <person name="Haque M.S."/>
            <person name="Islam M.S."/>
            <person name="Emdad E.M."/>
            <person name="Islam M.M."/>
            <person name="Ahmed B."/>
            <person name="Halim A."/>
            <person name="Hossen Q.M.M."/>
            <person name="Hossain M.Z."/>
            <person name="Ahmed R."/>
            <person name="Khan M.M."/>
            <person name="Islam R."/>
            <person name="Rashid M.M."/>
            <person name="Khan S.A."/>
            <person name="Rahman M.S."/>
            <person name="Alam M."/>
        </authorList>
    </citation>
    <scope>NUCLEOTIDE SEQUENCE [LARGE SCALE GENOMIC DNA]</scope>
    <source>
        <strain evidence="5">cv. CVL-1</strain>
        <tissue evidence="4">Whole seedling</tissue>
    </source>
</reference>
<feature type="domain" description="Nucleoside phosphorylase" evidence="3">
    <location>
        <begin position="368"/>
        <end position="664"/>
    </location>
</feature>
<evidence type="ECO:0000256" key="1">
    <source>
        <dbReference type="SAM" id="Phobius"/>
    </source>
</evidence>
<keyword evidence="1" id="KW-0812">Transmembrane</keyword>
<dbReference type="AlphaFoldDB" id="A0A1R3GV68"/>
<keyword evidence="2" id="KW-0732">Signal</keyword>
<comment type="caution">
    <text evidence="4">The sequence shown here is derived from an EMBL/GenBank/DDBJ whole genome shotgun (WGS) entry which is preliminary data.</text>
</comment>
<dbReference type="SUPFAM" id="SSF53167">
    <property type="entry name" value="Purine and uridine phosphorylases"/>
    <property type="match status" value="2"/>
</dbReference>
<name>A0A1R3GV68_COCAP</name>
<dbReference type="OrthoDB" id="1891335at2759"/>
<feature type="domain" description="Nucleoside phosphorylase" evidence="3">
    <location>
        <begin position="49"/>
        <end position="146"/>
    </location>
</feature>
<dbReference type="Pfam" id="PF01048">
    <property type="entry name" value="PNP_UDP_1"/>
    <property type="match status" value="2"/>
</dbReference>
<dbReference type="CDD" id="cd09008">
    <property type="entry name" value="MTAN"/>
    <property type="match status" value="1"/>
</dbReference>
<dbReference type="Proteomes" id="UP000188268">
    <property type="component" value="Unassembled WGS sequence"/>
</dbReference>
<evidence type="ECO:0000313" key="5">
    <source>
        <dbReference type="Proteomes" id="UP000188268"/>
    </source>
</evidence>